<gene>
    <name evidence="1" type="ORF">CYJ26_01410</name>
</gene>
<organism evidence="1 2">
    <name type="scientific">Actinomyces urogenitalis</name>
    <dbReference type="NCBI Taxonomy" id="103621"/>
    <lineage>
        <taxon>Bacteria</taxon>
        <taxon>Bacillati</taxon>
        <taxon>Actinomycetota</taxon>
        <taxon>Actinomycetes</taxon>
        <taxon>Actinomycetales</taxon>
        <taxon>Actinomycetaceae</taxon>
        <taxon>Actinomyces</taxon>
    </lineage>
</organism>
<dbReference type="AlphaFoldDB" id="A0A2I1KVC5"/>
<name>A0A2I1KVC5_9ACTO</name>
<dbReference type="RefSeq" id="WP_006549632.1">
    <property type="nucleotide sequence ID" value="NZ_CP136961.1"/>
</dbReference>
<evidence type="ECO:0000313" key="2">
    <source>
        <dbReference type="Proteomes" id="UP000234778"/>
    </source>
</evidence>
<dbReference type="Proteomes" id="UP000234778">
    <property type="component" value="Unassembled WGS sequence"/>
</dbReference>
<comment type="caution">
    <text evidence="1">The sequence shown here is derived from an EMBL/GenBank/DDBJ whole genome shotgun (WGS) entry which is preliminary data.</text>
</comment>
<evidence type="ECO:0000313" key="1">
    <source>
        <dbReference type="EMBL" id="PKY99575.1"/>
    </source>
</evidence>
<proteinExistence type="predicted"/>
<accession>A0A2I1KVC5</accession>
<dbReference type="GeneID" id="81707606"/>
<dbReference type="EMBL" id="PKHA01000001">
    <property type="protein sequence ID" value="PKY99575.1"/>
    <property type="molecule type" value="Genomic_DNA"/>
</dbReference>
<sequence length="281" mass="29507">MSEASQRAGAQQRLARAREALLRAEQRAGVRGTGHGELRRAAARASAPASASLPEAASLGAWQVLERDLDSGWSGVLALSGSLWLLLALAARRQSTHGWCAVVGGQDVGWCAAAEAGLDLARTLVVPLSGRDARSRATLLPGVVGALVDGVEVVVLTSTVASGLSHGVRRSVQARARERGVLVLLQEAWDGVRRVQARVTDYDTGGVLHVLGEQSPGVQEMPAGYLVGQEWQVRDPRSGALTSLRLDAQGLRVLEEETVRGAHEPAAQPRPALTVIEGGAQ</sequence>
<protein>
    <submittedName>
        <fullName evidence="1">Uncharacterized protein</fullName>
    </submittedName>
</protein>
<reference evidence="1 2" key="1">
    <citation type="submission" date="2017-12" db="EMBL/GenBank/DDBJ databases">
        <title>Phylogenetic diversity of female urinary microbiome.</title>
        <authorList>
            <person name="Thomas-White K."/>
            <person name="Wolfe A.J."/>
        </authorList>
    </citation>
    <scope>NUCLEOTIDE SEQUENCE [LARGE SCALE GENOMIC DNA]</scope>
    <source>
        <strain evidence="1 2">UMB0319</strain>
    </source>
</reference>